<dbReference type="SUPFAM" id="SSF50341">
    <property type="entry name" value="CheW-like"/>
    <property type="match status" value="1"/>
</dbReference>
<dbReference type="EMBL" id="UOFY01000047">
    <property type="protein sequence ID" value="VAX10280.1"/>
    <property type="molecule type" value="Genomic_DNA"/>
</dbReference>
<dbReference type="GO" id="GO:0006935">
    <property type="term" value="P:chemotaxis"/>
    <property type="evidence" value="ECO:0007669"/>
    <property type="project" value="InterPro"/>
</dbReference>
<dbReference type="Gene3D" id="3.40.50.2300">
    <property type="match status" value="1"/>
</dbReference>
<evidence type="ECO:0000259" key="2">
    <source>
        <dbReference type="PROSITE" id="PS50851"/>
    </source>
</evidence>
<keyword evidence="3" id="KW-0808">Transferase</keyword>
<dbReference type="Gene3D" id="2.30.30.40">
    <property type="entry name" value="SH3 Domains"/>
    <property type="match status" value="1"/>
</dbReference>
<name>A0A3B1BI93_9ZZZZ</name>
<dbReference type="PIRSF" id="PIRSF002867">
    <property type="entry name" value="CheV"/>
    <property type="match status" value="1"/>
</dbReference>
<dbReference type="InterPro" id="IPR011006">
    <property type="entry name" value="CheY-like_superfamily"/>
</dbReference>
<feature type="domain" description="Response regulatory" evidence="1">
    <location>
        <begin position="179"/>
        <end position="304"/>
    </location>
</feature>
<dbReference type="Pfam" id="PF00072">
    <property type="entry name" value="Response_reg"/>
    <property type="match status" value="1"/>
</dbReference>
<dbReference type="InterPro" id="IPR036061">
    <property type="entry name" value="CheW-like_dom_sf"/>
</dbReference>
<dbReference type="SMART" id="SM00260">
    <property type="entry name" value="CheW"/>
    <property type="match status" value="1"/>
</dbReference>
<proteinExistence type="predicted"/>
<dbReference type="PROSITE" id="PS50851">
    <property type="entry name" value="CHEW"/>
    <property type="match status" value="1"/>
</dbReference>
<feature type="domain" description="CheW-like" evidence="2">
    <location>
        <begin position="16"/>
        <end position="157"/>
    </location>
</feature>
<organism evidence="3">
    <name type="scientific">hydrothermal vent metagenome</name>
    <dbReference type="NCBI Taxonomy" id="652676"/>
    <lineage>
        <taxon>unclassified sequences</taxon>
        <taxon>metagenomes</taxon>
        <taxon>ecological metagenomes</taxon>
    </lineage>
</organism>
<gene>
    <name evidence="3" type="ORF">MNBD_GAMMA25-54</name>
</gene>
<dbReference type="Pfam" id="PF01584">
    <property type="entry name" value="CheW"/>
    <property type="match status" value="1"/>
</dbReference>
<dbReference type="PANTHER" id="PTHR47233">
    <property type="entry name" value="CHEMOTAXIS PROTEIN CHEV"/>
    <property type="match status" value="1"/>
</dbReference>
<dbReference type="GO" id="GO:0000160">
    <property type="term" value="P:phosphorelay signal transduction system"/>
    <property type="evidence" value="ECO:0007669"/>
    <property type="project" value="InterPro"/>
</dbReference>
<dbReference type="Gene3D" id="2.40.50.180">
    <property type="entry name" value="CheA-289, Domain 4"/>
    <property type="match status" value="1"/>
</dbReference>
<dbReference type="SMART" id="SM00448">
    <property type="entry name" value="REC"/>
    <property type="match status" value="1"/>
</dbReference>
<dbReference type="SUPFAM" id="SSF52172">
    <property type="entry name" value="CheY-like"/>
    <property type="match status" value="1"/>
</dbReference>
<dbReference type="InterPro" id="IPR002545">
    <property type="entry name" value="CheW-lke_dom"/>
</dbReference>
<sequence>MATAQQNFNSEDDSTQIEILLFYLNSRLPFGINVLKVKEIIPMPHLTQLPNADPVICGVASLRGTTLPVIDLAKAIGQHSALSAASAQTSIIITEFNRGLHGFLVNKVDRIVHRNWEDILPPPNTLGTSTYTSGITRENDALVQILDLESIIATFDSVTDGDYALISTEGLNTENRRQRILVVDDSAMARTQTVRTLDSLQVPYVMARDGKDAMEVLMKLNGDDADPADAISLVLSDIEMPEMDGYTLTQQIRQTPALANLYILLHTSLNGAINTERAEKCGANAVLTKFVPEELAAQVISGLRQSAQNRT</sequence>
<dbReference type="PROSITE" id="PS50110">
    <property type="entry name" value="RESPONSE_REGULATORY"/>
    <property type="match status" value="1"/>
</dbReference>
<dbReference type="InterPro" id="IPR024181">
    <property type="entry name" value="Chemotax_regulator_CheV"/>
</dbReference>
<dbReference type="GO" id="GO:0016740">
    <property type="term" value="F:transferase activity"/>
    <property type="evidence" value="ECO:0007669"/>
    <property type="project" value="UniProtKB-KW"/>
</dbReference>
<dbReference type="AlphaFoldDB" id="A0A3B1BI93"/>
<evidence type="ECO:0000259" key="1">
    <source>
        <dbReference type="PROSITE" id="PS50110"/>
    </source>
</evidence>
<accession>A0A3B1BI93</accession>
<dbReference type="EC" id="2.7.3.-" evidence="3"/>
<protein>
    <submittedName>
        <fullName evidence="3">Chemotaxis protein CheV</fullName>
        <ecNumber evidence="3">2.7.3.-</ecNumber>
    </submittedName>
</protein>
<dbReference type="PANTHER" id="PTHR47233:SF3">
    <property type="entry name" value="CHEMOTAXIS PROTEIN CHEV"/>
    <property type="match status" value="1"/>
</dbReference>
<reference evidence="3" key="1">
    <citation type="submission" date="2018-06" db="EMBL/GenBank/DDBJ databases">
        <authorList>
            <person name="Zhirakovskaya E."/>
        </authorList>
    </citation>
    <scope>NUCLEOTIDE SEQUENCE</scope>
</reference>
<dbReference type="InterPro" id="IPR001789">
    <property type="entry name" value="Sig_transdc_resp-reg_receiver"/>
</dbReference>
<evidence type="ECO:0000313" key="3">
    <source>
        <dbReference type="EMBL" id="VAX10280.1"/>
    </source>
</evidence>